<evidence type="ECO:0000313" key="1">
    <source>
        <dbReference type="EMBL" id="MBC8540811.1"/>
    </source>
</evidence>
<dbReference type="Proteomes" id="UP000611762">
    <property type="component" value="Unassembled WGS sequence"/>
</dbReference>
<keyword evidence="2" id="KW-1185">Reference proteome</keyword>
<name>A0A926DM45_9FIRM</name>
<gene>
    <name evidence="1" type="ORF">H8698_07455</name>
</gene>
<reference evidence="1" key="1">
    <citation type="submission" date="2020-08" db="EMBL/GenBank/DDBJ databases">
        <title>Genome public.</title>
        <authorList>
            <person name="Liu C."/>
            <person name="Sun Q."/>
        </authorList>
    </citation>
    <scope>NUCLEOTIDE SEQUENCE</scope>
    <source>
        <strain evidence="1">H8</strain>
    </source>
</reference>
<dbReference type="RefSeq" id="WP_249311959.1">
    <property type="nucleotide sequence ID" value="NZ_JACRSU010000002.1"/>
</dbReference>
<comment type="caution">
    <text evidence="1">The sequence shown here is derived from an EMBL/GenBank/DDBJ whole genome shotgun (WGS) entry which is preliminary data.</text>
</comment>
<sequence>MIDVDLKETIKQDCKYSEALKQHKQAWARHYLNGMHEANDDLNNSNRKLIKAYVEEFPDAVCLQISPLELFRPSEKEHLYNFCCNYIFDGSNGNLEKVQNAAELFNKTTSVENLNNLERILKRSNCHVLVWS</sequence>
<dbReference type="EMBL" id="JACRSU010000002">
    <property type="protein sequence ID" value="MBC8540811.1"/>
    <property type="molecule type" value="Genomic_DNA"/>
</dbReference>
<protein>
    <submittedName>
        <fullName evidence="1">Uncharacterized protein</fullName>
    </submittedName>
</protein>
<evidence type="ECO:0000313" key="2">
    <source>
        <dbReference type="Proteomes" id="UP000611762"/>
    </source>
</evidence>
<organism evidence="1 2">
    <name type="scientific">Congzhengia minquanensis</name>
    <dbReference type="NCBI Taxonomy" id="2763657"/>
    <lineage>
        <taxon>Bacteria</taxon>
        <taxon>Bacillati</taxon>
        <taxon>Bacillota</taxon>
        <taxon>Clostridia</taxon>
        <taxon>Eubacteriales</taxon>
        <taxon>Oscillospiraceae</taxon>
        <taxon>Congzhengia</taxon>
    </lineage>
</organism>
<dbReference type="AlphaFoldDB" id="A0A926DM45"/>
<proteinExistence type="predicted"/>
<accession>A0A926DM45</accession>